<organism evidence="11 12">
    <name type="scientific">Deinococcus carri</name>
    <dbReference type="NCBI Taxonomy" id="1211323"/>
    <lineage>
        <taxon>Bacteria</taxon>
        <taxon>Thermotogati</taxon>
        <taxon>Deinococcota</taxon>
        <taxon>Deinococci</taxon>
        <taxon>Deinococcales</taxon>
        <taxon>Deinococcaceae</taxon>
        <taxon>Deinococcus</taxon>
    </lineage>
</organism>
<feature type="binding site" evidence="8">
    <location>
        <position position="185"/>
    </location>
    <ligand>
        <name>Zn(2+)</name>
        <dbReference type="ChEBI" id="CHEBI:29105"/>
    </ligand>
</feature>
<evidence type="ECO:0000313" key="12">
    <source>
        <dbReference type="Proteomes" id="UP001401887"/>
    </source>
</evidence>
<feature type="binding site" evidence="8">
    <location>
        <begin position="125"/>
        <end position="128"/>
    </location>
    <ligand>
        <name>ATP</name>
        <dbReference type="ChEBI" id="CHEBI:30616"/>
    </ligand>
</feature>
<keyword evidence="8" id="KW-0862">Zinc</keyword>
<feature type="active site" description="Proton acceptor" evidence="8">
    <location>
        <position position="126"/>
    </location>
</feature>
<evidence type="ECO:0000313" key="11">
    <source>
        <dbReference type="EMBL" id="GAA5511479.1"/>
    </source>
</evidence>
<evidence type="ECO:0000256" key="4">
    <source>
        <dbReference type="ARBA" id="ARBA00022679"/>
    </source>
</evidence>
<evidence type="ECO:0000256" key="5">
    <source>
        <dbReference type="ARBA" id="ARBA00022741"/>
    </source>
</evidence>
<evidence type="ECO:0000256" key="10">
    <source>
        <dbReference type="RuleBase" id="RU004165"/>
    </source>
</evidence>
<evidence type="ECO:0000256" key="7">
    <source>
        <dbReference type="ARBA" id="ARBA00022840"/>
    </source>
</evidence>
<comment type="subunit">
    <text evidence="8">Homotetramer.</text>
</comment>
<comment type="subcellular location">
    <subcellularLocation>
        <location evidence="8">Cytoplasm</location>
    </subcellularLocation>
</comment>
<gene>
    <name evidence="8 11" type="primary">tdk</name>
    <name evidence="11" type="ORF">Dcar01_00189</name>
</gene>
<proteinExistence type="inferred from homology"/>
<dbReference type="EC" id="2.7.1.21" evidence="2 8"/>
<evidence type="ECO:0000256" key="8">
    <source>
        <dbReference type="HAMAP-Rule" id="MF_00124"/>
    </source>
</evidence>
<protein>
    <recommendedName>
        <fullName evidence="2 8">Thymidine kinase</fullName>
        <ecNumber evidence="2 8">2.7.1.21</ecNumber>
    </recommendedName>
</protein>
<accession>A0ABP9W288</accession>
<dbReference type="InterPro" id="IPR027417">
    <property type="entry name" value="P-loop_NTPase"/>
</dbReference>
<dbReference type="HAMAP" id="MF_00124">
    <property type="entry name" value="Thymidine_kinase"/>
    <property type="match status" value="1"/>
</dbReference>
<dbReference type="EMBL" id="BAABRP010000001">
    <property type="protein sequence ID" value="GAA5511479.1"/>
    <property type="molecule type" value="Genomic_DNA"/>
</dbReference>
<dbReference type="Gene3D" id="3.40.50.300">
    <property type="entry name" value="P-loop containing nucleotide triphosphate hydrolases"/>
    <property type="match status" value="1"/>
</dbReference>
<evidence type="ECO:0000256" key="3">
    <source>
        <dbReference type="ARBA" id="ARBA00022634"/>
    </source>
</evidence>
<keyword evidence="5 8" id="KW-0547">Nucleotide-binding</keyword>
<feature type="binding site" evidence="8">
    <location>
        <position position="182"/>
    </location>
    <ligand>
        <name>Zn(2+)</name>
        <dbReference type="ChEBI" id="CHEBI:29105"/>
    </ligand>
</feature>
<keyword evidence="12" id="KW-1185">Reference proteome</keyword>
<dbReference type="PANTHER" id="PTHR11441:SF0">
    <property type="entry name" value="THYMIDINE KINASE, CYTOSOLIC"/>
    <property type="match status" value="1"/>
</dbReference>
<comment type="catalytic activity">
    <reaction evidence="8 9">
        <text>thymidine + ATP = dTMP + ADP + H(+)</text>
        <dbReference type="Rhea" id="RHEA:19129"/>
        <dbReference type="ChEBI" id="CHEBI:15378"/>
        <dbReference type="ChEBI" id="CHEBI:17748"/>
        <dbReference type="ChEBI" id="CHEBI:30616"/>
        <dbReference type="ChEBI" id="CHEBI:63528"/>
        <dbReference type="ChEBI" id="CHEBI:456216"/>
        <dbReference type="EC" id="2.7.1.21"/>
    </reaction>
</comment>
<evidence type="ECO:0000256" key="1">
    <source>
        <dbReference type="ARBA" id="ARBA00007587"/>
    </source>
</evidence>
<dbReference type="SUPFAM" id="SSF57716">
    <property type="entry name" value="Glucocorticoid receptor-like (DNA-binding domain)"/>
    <property type="match status" value="1"/>
</dbReference>
<keyword evidence="3 8" id="KW-0237">DNA synthesis</keyword>
<keyword evidence="8" id="KW-0963">Cytoplasm</keyword>
<feature type="binding site" evidence="8">
    <location>
        <position position="220"/>
    </location>
    <ligand>
        <name>Zn(2+)</name>
        <dbReference type="ChEBI" id="CHEBI:29105"/>
    </ligand>
</feature>
<feature type="binding site" evidence="8">
    <location>
        <begin position="41"/>
        <end position="48"/>
    </location>
    <ligand>
        <name>ATP</name>
        <dbReference type="ChEBI" id="CHEBI:30616"/>
    </ligand>
</feature>
<dbReference type="Pfam" id="PF00265">
    <property type="entry name" value="TK"/>
    <property type="match status" value="1"/>
</dbReference>
<dbReference type="Proteomes" id="UP001401887">
    <property type="component" value="Unassembled WGS sequence"/>
</dbReference>
<name>A0ABP9W288_9DEIO</name>
<evidence type="ECO:0000256" key="6">
    <source>
        <dbReference type="ARBA" id="ARBA00022777"/>
    </source>
</evidence>
<dbReference type="PROSITE" id="PS00603">
    <property type="entry name" value="TK_CELLULAR_TYPE"/>
    <property type="match status" value="1"/>
</dbReference>
<evidence type="ECO:0000256" key="9">
    <source>
        <dbReference type="RuleBase" id="RU000544"/>
    </source>
</evidence>
<dbReference type="InterPro" id="IPR020633">
    <property type="entry name" value="Thymidine_kinase_CS"/>
</dbReference>
<keyword evidence="6 8" id="KW-0418">Kinase</keyword>
<sequence>MGAGAWAFAGWPSALCFPPSAILPPVLKSPYHGGHLEVIVGPMFSGKSEELIRRVTRALIARQRVAVFKPAIDDRYHATQVASHAGRSIEAVAVRGAVDIRAHLAGEGPLLSSPEAELPEVVGIDEAQFFGSDLGPLVLDLAEAGVRVILAGLDLDFRAEPFGCIPDLLARAESVEKLTAICTVCGAPATRSQRLIGGQPARFDDPVVLVGAQEAYEARCRVHHEVRR</sequence>
<feature type="binding site" evidence="8">
    <location>
        <position position="223"/>
    </location>
    <ligand>
        <name>Zn(2+)</name>
        <dbReference type="ChEBI" id="CHEBI:29105"/>
    </ligand>
</feature>
<dbReference type="SUPFAM" id="SSF52540">
    <property type="entry name" value="P-loop containing nucleoside triphosphate hydrolases"/>
    <property type="match status" value="1"/>
</dbReference>
<dbReference type="PANTHER" id="PTHR11441">
    <property type="entry name" value="THYMIDINE KINASE"/>
    <property type="match status" value="1"/>
</dbReference>
<keyword evidence="8" id="KW-0479">Metal-binding</keyword>
<keyword evidence="4 8" id="KW-0808">Transferase</keyword>
<keyword evidence="7 8" id="KW-0067">ATP-binding</keyword>
<comment type="similarity">
    <text evidence="1 8 10">Belongs to the thymidine kinase family.</text>
</comment>
<dbReference type="NCBIfam" id="NF003296">
    <property type="entry name" value="PRK04296.1-1"/>
    <property type="match status" value="1"/>
</dbReference>
<dbReference type="PIRSF" id="PIRSF035805">
    <property type="entry name" value="TK_cell"/>
    <property type="match status" value="1"/>
</dbReference>
<comment type="caution">
    <text evidence="11">The sequence shown here is derived from an EMBL/GenBank/DDBJ whole genome shotgun (WGS) entry which is preliminary data.</text>
</comment>
<dbReference type="Gene3D" id="3.30.60.20">
    <property type="match status" value="1"/>
</dbReference>
<dbReference type="InterPro" id="IPR001267">
    <property type="entry name" value="Thymidine_kinase"/>
</dbReference>
<reference evidence="11 12" key="1">
    <citation type="submission" date="2024-02" db="EMBL/GenBank/DDBJ databases">
        <title>Deinococcus carri NBRC 110142.</title>
        <authorList>
            <person name="Ichikawa N."/>
            <person name="Katano-Makiyama Y."/>
            <person name="Hidaka K."/>
        </authorList>
    </citation>
    <scope>NUCLEOTIDE SEQUENCE [LARGE SCALE GENOMIC DNA]</scope>
    <source>
        <strain evidence="11 12">NBRC 110142</strain>
    </source>
</reference>
<dbReference type="GO" id="GO:0016301">
    <property type="term" value="F:kinase activity"/>
    <property type="evidence" value="ECO:0007669"/>
    <property type="project" value="UniProtKB-KW"/>
</dbReference>
<evidence type="ECO:0000256" key="2">
    <source>
        <dbReference type="ARBA" id="ARBA00012118"/>
    </source>
</evidence>